<dbReference type="PANTHER" id="PTHR24177:SF435">
    <property type="entry name" value="ANKYRIN REPEAT-CONTAINING PROTEIN NPR4-LIKE"/>
    <property type="match status" value="1"/>
</dbReference>
<evidence type="ECO:0000259" key="2">
    <source>
        <dbReference type="Pfam" id="PF13962"/>
    </source>
</evidence>
<evidence type="ECO:0000313" key="4">
    <source>
        <dbReference type="Proteomes" id="UP001289374"/>
    </source>
</evidence>
<dbReference type="Pfam" id="PF13962">
    <property type="entry name" value="PGG"/>
    <property type="match status" value="1"/>
</dbReference>
<accession>A0AAE1WEI6</accession>
<sequence>MASSSAYQPQPWASPVNAANFVPTKLWFNYTSTNYPAWKEQMLCLIQSQGLLGFIDGTIAPPPETVSEAADATAAAVRNPDYDLWSRSDVLLKGWILCSLNDDIVYTVSAMKTSRDVWLELENKFRRLFNLAPPPPTATATATATSTSTGGTGGKDLKEYLPLHRAALQGNWEAAKRIFDDDPGAMTASINLITAKALHAAVGTGKAIHFVEKLVAAMPEESIAVMDDIGGTALSVAAAVGNVAAATILVNRMPSSLYIPNNFGNFPLQIAALYAQKDMLKYLISITKDDPHQNPYAGLAGLRLLIYVIDAEFFEIALYLVEKYPDLARLKLPDNTSALKKITAKKFAFVSERRFNFWERCISSCVSMETILRPQFTKGSDIESMAQNSQAVFQSLQAMLLKFVDGLGAIKSIKEKTLLKQQALKLVKSQLGIHEVVEEIVGTFPSAIYCLTPGSNQYIFHVAVENRSEHVYNLIYQMSDHKHLYSDLQDSNGNNLLHLAGKLAPPHKLNEISGAALQMQHEYNAIAQEVENFVHPHSRERLNYAGKSPKMVFTEEHKILKEEGEKWMKDTSNSCTIAAALIATVMFAAAITVPGGNESSNGFPIFSGNSAFIVFAISDAISLFTSATSLLMFLAILTSRYAEEDFLYVLPKRLIIGLGTLFLSITFMMLAFSATLYLVFGRQESWVLIPVGVLACLPITSFVLLQYPFLSIWYIQLMDLAFSGNKVIVRSIEIKPCESLSGSLAWI</sequence>
<feature type="domain" description="PGG" evidence="2">
    <location>
        <begin position="565"/>
        <end position="679"/>
    </location>
</feature>
<dbReference type="SMART" id="SM00248">
    <property type="entry name" value="ANK"/>
    <property type="match status" value="4"/>
</dbReference>
<name>A0AAE1WEI6_9LAMI</name>
<keyword evidence="1" id="KW-0812">Transmembrane</keyword>
<comment type="caution">
    <text evidence="3">The sequence shown here is derived from an EMBL/GenBank/DDBJ whole genome shotgun (WGS) entry which is preliminary data.</text>
</comment>
<feature type="transmembrane region" description="Helical" evidence="1">
    <location>
        <begin position="613"/>
        <end position="637"/>
    </location>
</feature>
<dbReference type="Proteomes" id="UP001289374">
    <property type="component" value="Unassembled WGS sequence"/>
</dbReference>
<proteinExistence type="predicted"/>
<dbReference type="InterPro" id="IPR036770">
    <property type="entry name" value="Ankyrin_rpt-contain_sf"/>
</dbReference>
<evidence type="ECO:0000256" key="1">
    <source>
        <dbReference type="SAM" id="Phobius"/>
    </source>
</evidence>
<dbReference type="InterPro" id="IPR026961">
    <property type="entry name" value="PGG_dom"/>
</dbReference>
<organism evidence="3 4">
    <name type="scientific">Sesamum angolense</name>
    <dbReference type="NCBI Taxonomy" id="2727404"/>
    <lineage>
        <taxon>Eukaryota</taxon>
        <taxon>Viridiplantae</taxon>
        <taxon>Streptophyta</taxon>
        <taxon>Embryophyta</taxon>
        <taxon>Tracheophyta</taxon>
        <taxon>Spermatophyta</taxon>
        <taxon>Magnoliopsida</taxon>
        <taxon>eudicotyledons</taxon>
        <taxon>Gunneridae</taxon>
        <taxon>Pentapetalae</taxon>
        <taxon>asterids</taxon>
        <taxon>lamiids</taxon>
        <taxon>Lamiales</taxon>
        <taxon>Pedaliaceae</taxon>
        <taxon>Sesamum</taxon>
    </lineage>
</organism>
<reference evidence="3" key="2">
    <citation type="journal article" date="2024" name="Plant">
        <title>Genomic evolution and insights into agronomic trait innovations of Sesamum species.</title>
        <authorList>
            <person name="Miao H."/>
            <person name="Wang L."/>
            <person name="Qu L."/>
            <person name="Liu H."/>
            <person name="Sun Y."/>
            <person name="Le M."/>
            <person name="Wang Q."/>
            <person name="Wei S."/>
            <person name="Zheng Y."/>
            <person name="Lin W."/>
            <person name="Duan Y."/>
            <person name="Cao H."/>
            <person name="Xiong S."/>
            <person name="Wang X."/>
            <person name="Wei L."/>
            <person name="Li C."/>
            <person name="Ma Q."/>
            <person name="Ju M."/>
            <person name="Zhao R."/>
            <person name="Li G."/>
            <person name="Mu C."/>
            <person name="Tian Q."/>
            <person name="Mei H."/>
            <person name="Zhang T."/>
            <person name="Gao T."/>
            <person name="Zhang H."/>
        </authorList>
    </citation>
    <scope>NUCLEOTIDE SEQUENCE</scope>
    <source>
        <strain evidence="3">K16</strain>
    </source>
</reference>
<dbReference type="SUPFAM" id="SSF48403">
    <property type="entry name" value="Ankyrin repeat"/>
    <property type="match status" value="1"/>
</dbReference>
<evidence type="ECO:0000313" key="3">
    <source>
        <dbReference type="EMBL" id="KAK4391867.1"/>
    </source>
</evidence>
<dbReference type="Gene3D" id="1.25.40.20">
    <property type="entry name" value="Ankyrin repeat-containing domain"/>
    <property type="match status" value="1"/>
</dbReference>
<dbReference type="InterPro" id="IPR002110">
    <property type="entry name" value="Ankyrin_rpt"/>
</dbReference>
<dbReference type="EMBL" id="JACGWL010000011">
    <property type="protein sequence ID" value="KAK4391867.1"/>
    <property type="molecule type" value="Genomic_DNA"/>
</dbReference>
<gene>
    <name evidence="3" type="ORF">Sango_1964500</name>
</gene>
<feature type="transmembrane region" description="Helical" evidence="1">
    <location>
        <begin position="575"/>
        <end position="593"/>
    </location>
</feature>
<feature type="transmembrane region" description="Helical" evidence="1">
    <location>
        <begin position="658"/>
        <end position="680"/>
    </location>
</feature>
<keyword evidence="1" id="KW-1133">Transmembrane helix</keyword>
<dbReference type="PANTHER" id="PTHR24177">
    <property type="entry name" value="CASKIN"/>
    <property type="match status" value="1"/>
</dbReference>
<keyword evidence="1" id="KW-0472">Membrane</keyword>
<dbReference type="GO" id="GO:0016020">
    <property type="term" value="C:membrane"/>
    <property type="evidence" value="ECO:0007669"/>
    <property type="project" value="TreeGrafter"/>
</dbReference>
<reference evidence="3" key="1">
    <citation type="submission" date="2020-06" db="EMBL/GenBank/DDBJ databases">
        <authorList>
            <person name="Li T."/>
            <person name="Hu X."/>
            <person name="Zhang T."/>
            <person name="Song X."/>
            <person name="Zhang H."/>
            <person name="Dai N."/>
            <person name="Sheng W."/>
            <person name="Hou X."/>
            <person name="Wei L."/>
        </authorList>
    </citation>
    <scope>NUCLEOTIDE SEQUENCE</scope>
    <source>
        <strain evidence="3">K16</strain>
        <tissue evidence="3">Leaf</tissue>
    </source>
</reference>
<feature type="transmembrane region" description="Helical" evidence="1">
    <location>
        <begin position="686"/>
        <end position="710"/>
    </location>
</feature>
<dbReference type="AlphaFoldDB" id="A0AAE1WEI6"/>
<keyword evidence="4" id="KW-1185">Reference proteome</keyword>
<protein>
    <recommendedName>
        <fullName evidence="2">PGG domain-containing protein</fullName>
    </recommendedName>
</protein>